<comment type="caution">
    <text evidence="1">The sequence shown here is derived from an EMBL/GenBank/DDBJ whole genome shotgun (WGS) entry which is preliminary data.</text>
</comment>
<organism evidence="1 2">
    <name type="scientific">Anoxynatronum sibiricum</name>
    <dbReference type="NCBI Taxonomy" id="210623"/>
    <lineage>
        <taxon>Bacteria</taxon>
        <taxon>Bacillati</taxon>
        <taxon>Bacillota</taxon>
        <taxon>Clostridia</taxon>
        <taxon>Eubacteriales</taxon>
        <taxon>Clostridiaceae</taxon>
        <taxon>Anoxynatronum</taxon>
    </lineage>
</organism>
<evidence type="ECO:0000313" key="2">
    <source>
        <dbReference type="Proteomes" id="UP001407405"/>
    </source>
</evidence>
<accession>A0ABU9VTW6</accession>
<keyword evidence="2" id="KW-1185">Reference proteome</keyword>
<proteinExistence type="predicted"/>
<evidence type="ECO:0000313" key="1">
    <source>
        <dbReference type="EMBL" id="MEN1759851.1"/>
    </source>
</evidence>
<feature type="non-terminal residue" evidence="1">
    <location>
        <position position="195"/>
    </location>
</feature>
<name>A0ABU9VTW6_9CLOT</name>
<reference evidence="1 2" key="1">
    <citation type="submission" date="2024-04" db="EMBL/GenBank/DDBJ databases">
        <title>Genome sequencing and metabolic network reconstruction of aminoacids and betaine degradation by Anoxynatronum sibiricum.</title>
        <authorList>
            <person name="Detkova E.N."/>
            <person name="Boltjanskaja Y.V."/>
            <person name="Mardanov A.V."/>
            <person name="Kevbrin V."/>
        </authorList>
    </citation>
    <scope>NUCLEOTIDE SEQUENCE [LARGE SCALE GENOMIC DNA]</scope>
    <source>
        <strain evidence="1 2">Z-7981</strain>
    </source>
</reference>
<gene>
    <name evidence="1" type="ORF">AAIG11_05145</name>
</gene>
<dbReference type="Proteomes" id="UP001407405">
    <property type="component" value="Unassembled WGS sequence"/>
</dbReference>
<dbReference type="EMBL" id="JBCITM010000003">
    <property type="protein sequence ID" value="MEN1759851.1"/>
    <property type="molecule type" value="Genomic_DNA"/>
</dbReference>
<sequence>MLTITQVHYIRELFYEEGKSYSEISSMTGKNYRTVKKYIEMEDFNEQNHQALRPNKSDVLRPIIQKWLLEDQSRHRKQRHTATRIYDRLKTEHPDLLEVSDRTVRNIVKEEKEKIYSSGSAYLQLHHPGGEAQVDFGTFEAYENNTLKKFRELILSFPKSNAGFAVATKSETREALLEGLAVIFNYIGCVPRSIW</sequence>
<protein>
    <submittedName>
        <fullName evidence="1">IS21 family transposase</fullName>
    </submittedName>
</protein>